<dbReference type="Pfam" id="PF07729">
    <property type="entry name" value="FCD"/>
    <property type="match status" value="1"/>
</dbReference>
<dbReference type="SMART" id="SM00345">
    <property type="entry name" value="HTH_GNTR"/>
    <property type="match status" value="1"/>
</dbReference>
<dbReference type="SUPFAM" id="SSF48008">
    <property type="entry name" value="GntR ligand-binding domain-like"/>
    <property type="match status" value="1"/>
</dbReference>
<dbReference type="InterPro" id="IPR000524">
    <property type="entry name" value="Tscrpt_reg_HTH_GntR"/>
</dbReference>
<dbReference type="EMBL" id="CP042425">
    <property type="protein sequence ID" value="QEL19790.1"/>
    <property type="molecule type" value="Genomic_DNA"/>
</dbReference>
<feature type="domain" description="HTH gntR-type" evidence="4">
    <location>
        <begin position="6"/>
        <end position="73"/>
    </location>
</feature>
<keyword evidence="3" id="KW-0804">Transcription</keyword>
<dbReference type="Gene3D" id="1.10.10.10">
    <property type="entry name" value="Winged helix-like DNA-binding domain superfamily/Winged helix DNA-binding domain"/>
    <property type="match status" value="1"/>
</dbReference>
<gene>
    <name evidence="5" type="ORF">PX52LOC_06869</name>
</gene>
<dbReference type="RefSeq" id="WP_149114148.1">
    <property type="nucleotide sequence ID" value="NZ_CP042425.1"/>
</dbReference>
<dbReference type="Gene3D" id="1.20.120.530">
    <property type="entry name" value="GntR ligand-binding domain-like"/>
    <property type="match status" value="1"/>
</dbReference>
<dbReference type="InterPro" id="IPR036390">
    <property type="entry name" value="WH_DNA-bd_sf"/>
</dbReference>
<evidence type="ECO:0000313" key="6">
    <source>
        <dbReference type="Proteomes" id="UP000324974"/>
    </source>
</evidence>
<dbReference type="PROSITE" id="PS50949">
    <property type="entry name" value="HTH_GNTR"/>
    <property type="match status" value="1"/>
</dbReference>
<keyword evidence="2" id="KW-0238">DNA-binding</keyword>
<evidence type="ECO:0000313" key="5">
    <source>
        <dbReference type="EMBL" id="QEL19790.1"/>
    </source>
</evidence>
<organism evidence="5 6">
    <name type="scientific">Limnoglobus roseus</name>
    <dbReference type="NCBI Taxonomy" id="2598579"/>
    <lineage>
        <taxon>Bacteria</taxon>
        <taxon>Pseudomonadati</taxon>
        <taxon>Planctomycetota</taxon>
        <taxon>Planctomycetia</taxon>
        <taxon>Gemmatales</taxon>
        <taxon>Gemmataceae</taxon>
        <taxon>Limnoglobus</taxon>
    </lineage>
</organism>
<dbReference type="InterPro" id="IPR036388">
    <property type="entry name" value="WH-like_DNA-bd_sf"/>
</dbReference>
<dbReference type="CDD" id="cd07377">
    <property type="entry name" value="WHTH_GntR"/>
    <property type="match status" value="1"/>
</dbReference>
<accession>A0A5C1ALG4</accession>
<evidence type="ECO:0000256" key="2">
    <source>
        <dbReference type="ARBA" id="ARBA00023125"/>
    </source>
</evidence>
<keyword evidence="1" id="KW-0805">Transcription regulation</keyword>
<dbReference type="Pfam" id="PF00392">
    <property type="entry name" value="GntR"/>
    <property type="match status" value="1"/>
</dbReference>
<dbReference type="GO" id="GO:0003677">
    <property type="term" value="F:DNA binding"/>
    <property type="evidence" value="ECO:0007669"/>
    <property type="project" value="UniProtKB-KW"/>
</dbReference>
<evidence type="ECO:0000259" key="4">
    <source>
        <dbReference type="PROSITE" id="PS50949"/>
    </source>
</evidence>
<reference evidence="6" key="1">
    <citation type="submission" date="2019-08" db="EMBL/GenBank/DDBJ databases">
        <title>Limnoglobus roseus gen. nov., sp. nov., a novel freshwater planctomycete with a giant genome from the family Gemmataceae.</title>
        <authorList>
            <person name="Kulichevskaya I.S."/>
            <person name="Naumoff D.G."/>
            <person name="Miroshnikov K."/>
            <person name="Ivanova A."/>
            <person name="Philippov D.A."/>
            <person name="Hakobyan A."/>
            <person name="Rijpstra I.C."/>
            <person name="Sinninghe Damste J.S."/>
            <person name="Liesack W."/>
            <person name="Dedysh S.N."/>
        </authorList>
    </citation>
    <scope>NUCLEOTIDE SEQUENCE [LARGE SCALE GENOMIC DNA]</scope>
    <source>
        <strain evidence="6">PX52</strain>
    </source>
</reference>
<dbReference type="AlphaFoldDB" id="A0A5C1ALG4"/>
<evidence type="ECO:0000256" key="3">
    <source>
        <dbReference type="ARBA" id="ARBA00023163"/>
    </source>
</evidence>
<dbReference type="Proteomes" id="UP000324974">
    <property type="component" value="Chromosome"/>
</dbReference>
<dbReference type="SMART" id="SM00895">
    <property type="entry name" value="FCD"/>
    <property type="match status" value="1"/>
</dbReference>
<dbReference type="KEGG" id="lrs:PX52LOC_06869"/>
<sequence>MPIQTLSVRDHVRRTITERILAGVYQPGDRLIELQIARELGTSQGSVREALRELEASRIVETAPHRGTRVRTVSPQEMRESYLVRGLLEEAAAPMAAKAFKGNAEQLWNECDTIIACAERGELSEQAAHNAAFHRMIVAASGNGVLLRLWDTLAFETRTRVQLSRPKADPVGDAKTHRPIAKALENGDGKLAGRLLREHAEFFAPPADAPQSESA</sequence>
<dbReference type="InterPro" id="IPR011711">
    <property type="entry name" value="GntR_C"/>
</dbReference>
<protein>
    <submittedName>
        <fullName evidence="5">GntR family transcriptional regulator</fullName>
    </submittedName>
</protein>
<keyword evidence="6" id="KW-1185">Reference proteome</keyword>
<dbReference type="PANTHER" id="PTHR43537:SF24">
    <property type="entry name" value="GLUCONATE OPERON TRANSCRIPTIONAL REPRESSOR"/>
    <property type="match status" value="1"/>
</dbReference>
<name>A0A5C1ALG4_9BACT</name>
<evidence type="ECO:0000256" key="1">
    <source>
        <dbReference type="ARBA" id="ARBA00023015"/>
    </source>
</evidence>
<dbReference type="OrthoDB" id="287672at2"/>
<proteinExistence type="predicted"/>
<dbReference type="PANTHER" id="PTHR43537">
    <property type="entry name" value="TRANSCRIPTIONAL REGULATOR, GNTR FAMILY"/>
    <property type="match status" value="1"/>
</dbReference>
<dbReference type="SUPFAM" id="SSF46785">
    <property type="entry name" value="Winged helix' DNA-binding domain"/>
    <property type="match status" value="1"/>
</dbReference>
<dbReference type="GO" id="GO:0003700">
    <property type="term" value="F:DNA-binding transcription factor activity"/>
    <property type="evidence" value="ECO:0007669"/>
    <property type="project" value="InterPro"/>
</dbReference>
<dbReference type="InterPro" id="IPR008920">
    <property type="entry name" value="TF_FadR/GntR_C"/>
</dbReference>